<dbReference type="Proteomes" id="UP000783253">
    <property type="component" value="Unassembled WGS sequence"/>
</dbReference>
<keyword evidence="3" id="KW-1185">Reference proteome</keyword>
<organism evidence="2 3">
    <name type="scientific">Qipengyuania polymorpha</name>
    <dbReference type="NCBI Taxonomy" id="2867234"/>
    <lineage>
        <taxon>Bacteria</taxon>
        <taxon>Pseudomonadati</taxon>
        <taxon>Pseudomonadota</taxon>
        <taxon>Alphaproteobacteria</taxon>
        <taxon>Sphingomonadales</taxon>
        <taxon>Erythrobacteraceae</taxon>
        <taxon>Qipengyuania</taxon>
    </lineage>
</organism>
<protein>
    <recommendedName>
        <fullName evidence="4">CENP-V/GFA domain-containing protein</fullName>
    </recommendedName>
</protein>
<evidence type="ECO:0008006" key="4">
    <source>
        <dbReference type="Google" id="ProtNLM"/>
    </source>
</evidence>
<proteinExistence type="predicted"/>
<dbReference type="Pfam" id="PF19648">
    <property type="entry name" value="DUF6151"/>
    <property type="match status" value="1"/>
</dbReference>
<feature type="compositionally biased region" description="Basic and acidic residues" evidence="1">
    <location>
        <begin position="189"/>
        <end position="201"/>
    </location>
</feature>
<dbReference type="RefSeq" id="WP_221573007.1">
    <property type="nucleotide sequence ID" value="NZ_JAIGNK010000001.1"/>
</dbReference>
<feature type="region of interest" description="Disordered" evidence="1">
    <location>
        <begin position="182"/>
        <end position="201"/>
    </location>
</feature>
<sequence>MGAADNLHFKCHCGAVAGELRDVGPKQGDRYTCYCNDCRDFLRLMDREDALDSAGGCSVYQTRVGHLHIDKGLDSLACINLTGGQLLRWYCETCRTPLFNTMDNGRWPFLSMVTTSIDEEARDKVLGPPRGSVFAKFATGPDVVTPPVSAFTMIRRVIARLFADRFSGARKGFQLFDPASAAPIAEPRSPTDEEKQALGRI</sequence>
<evidence type="ECO:0000313" key="3">
    <source>
        <dbReference type="Proteomes" id="UP000783253"/>
    </source>
</evidence>
<evidence type="ECO:0000256" key="1">
    <source>
        <dbReference type="SAM" id="MobiDB-lite"/>
    </source>
</evidence>
<reference evidence="2 3" key="1">
    <citation type="submission" date="2021-08" db="EMBL/GenBank/DDBJ databases">
        <title>Comparative Genomics Analysis of the Genus Qipengyuania Reveals Extensive Genetic Diversity and Metabolic Versatility, Including the Description of Fifteen Novel Species.</title>
        <authorList>
            <person name="Liu Y."/>
        </authorList>
    </citation>
    <scope>NUCLEOTIDE SEQUENCE [LARGE SCALE GENOMIC DNA]</scope>
    <source>
        <strain evidence="2 3">1NDH17</strain>
    </source>
</reference>
<evidence type="ECO:0000313" key="2">
    <source>
        <dbReference type="EMBL" id="MBX7457644.1"/>
    </source>
</evidence>
<gene>
    <name evidence="2" type="ORF">K3152_05230</name>
</gene>
<accession>A0ABS7J0Q5</accession>
<dbReference type="SUPFAM" id="SSF51316">
    <property type="entry name" value="Mss4-like"/>
    <property type="match status" value="1"/>
</dbReference>
<comment type="caution">
    <text evidence="2">The sequence shown here is derived from an EMBL/GenBank/DDBJ whole genome shotgun (WGS) entry which is preliminary data.</text>
</comment>
<dbReference type="Gene3D" id="3.90.1590.10">
    <property type="entry name" value="glutathione-dependent formaldehyde- activating enzyme (gfa)"/>
    <property type="match status" value="1"/>
</dbReference>
<dbReference type="InterPro" id="IPR011057">
    <property type="entry name" value="Mss4-like_sf"/>
</dbReference>
<dbReference type="EMBL" id="JAIGNK010000001">
    <property type="protein sequence ID" value="MBX7457644.1"/>
    <property type="molecule type" value="Genomic_DNA"/>
</dbReference>
<dbReference type="InterPro" id="IPR046149">
    <property type="entry name" value="DUF6151"/>
</dbReference>
<name>A0ABS7J0Q5_9SPHN</name>